<keyword evidence="1" id="KW-0732">Signal</keyword>
<keyword evidence="3" id="KW-1185">Reference proteome</keyword>
<reference evidence="2 3" key="1">
    <citation type="journal article" date="2021" name="Microorganisms">
        <title>Acidisoma silvae sp. nov. and Acidisomacellulosilytica sp. nov., Two Acidophilic Bacteria Isolated from Decaying Wood, Hydrolyzing Cellulose and Producing Poly-3-hydroxybutyrate.</title>
        <authorList>
            <person name="Mieszkin S."/>
            <person name="Pouder E."/>
            <person name="Uroz S."/>
            <person name="Simon-Colin C."/>
            <person name="Alain K."/>
        </authorList>
    </citation>
    <scope>NUCLEOTIDE SEQUENCE [LARGE SCALE GENOMIC DNA]</scope>
    <source>
        <strain evidence="2 3">HW T5.17</strain>
    </source>
</reference>
<dbReference type="RefSeq" id="WP_227306650.1">
    <property type="nucleotide sequence ID" value="NZ_JAESVA010000002.1"/>
</dbReference>
<accession>A0A963YZF9</accession>
<organism evidence="2 3">
    <name type="scientific">Acidisoma cellulosilyticum</name>
    <dbReference type="NCBI Taxonomy" id="2802395"/>
    <lineage>
        <taxon>Bacteria</taxon>
        <taxon>Pseudomonadati</taxon>
        <taxon>Pseudomonadota</taxon>
        <taxon>Alphaproteobacteria</taxon>
        <taxon>Acetobacterales</taxon>
        <taxon>Acidocellaceae</taxon>
        <taxon>Acidisoma</taxon>
    </lineage>
</organism>
<protein>
    <recommendedName>
        <fullName evidence="4">Outer membrane protein beta-barrel domain-containing protein</fullName>
    </recommendedName>
</protein>
<dbReference type="PROSITE" id="PS51257">
    <property type="entry name" value="PROKAR_LIPOPROTEIN"/>
    <property type="match status" value="1"/>
</dbReference>
<sequence>MSINRANAKKLWAGLAALLSCSGLSLPAFAQTWAAPDHAFFGGAGAGYNHTDFGKQDTYAIGTSDNYENGSVYSTGSADGYGTASLSSPSSASPNLQVGYFQHFSDSPWLWGAKFSYTDLLASTTQSNVGVPQAGTFTYTDTHEVVPFTGTVVIGSYKTKANSRFSLMPFIGRSFGKGFVYLGMGATVTQVDTDMDDTIGYATSGSGVNTNISGAPANYDTSGWVLGGAVDIGVTYFLSPTWFLDADYTAAKTAAQKGDYNSTFVNADSVPGTTAYGTLAGYASENIVTQSLTITLNKAF</sequence>
<evidence type="ECO:0008006" key="4">
    <source>
        <dbReference type="Google" id="ProtNLM"/>
    </source>
</evidence>
<evidence type="ECO:0000256" key="1">
    <source>
        <dbReference type="SAM" id="SignalP"/>
    </source>
</evidence>
<name>A0A963YZF9_9PROT</name>
<proteinExistence type="predicted"/>
<dbReference type="Proteomes" id="UP000721844">
    <property type="component" value="Unassembled WGS sequence"/>
</dbReference>
<gene>
    <name evidence="2" type="ORF">ACELLULO517_07335</name>
</gene>
<comment type="caution">
    <text evidence="2">The sequence shown here is derived from an EMBL/GenBank/DDBJ whole genome shotgun (WGS) entry which is preliminary data.</text>
</comment>
<feature type="chain" id="PRO_5037953071" description="Outer membrane protein beta-barrel domain-containing protein" evidence="1">
    <location>
        <begin position="31"/>
        <end position="300"/>
    </location>
</feature>
<evidence type="ECO:0000313" key="2">
    <source>
        <dbReference type="EMBL" id="MCB8880042.1"/>
    </source>
</evidence>
<dbReference type="AlphaFoldDB" id="A0A963YZF9"/>
<feature type="signal peptide" evidence="1">
    <location>
        <begin position="1"/>
        <end position="30"/>
    </location>
</feature>
<evidence type="ECO:0000313" key="3">
    <source>
        <dbReference type="Proteomes" id="UP000721844"/>
    </source>
</evidence>
<dbReference type="EMBL" id="JAESVA010000002">
    <property type="protein sequence ID" value="MCB8880042.1"/>
    <property type="molecule type" value="Genomic_DNA"/>
</dbReference>